<dbReference type="PROSITE" id="PS51257">
    <property type="entry name" value="PROKAR_LIPOPROTEIN"/>
    <property type="match status" value="1"/>
</dbReference>
<dbReference type="InterPro" id="IPR013848">
    <property type="entry name" value="Methylthiotransferase_N"/>
</dbReference>
<dbReference type="InterPro" id="IPR006463">
    <property type="entry name" value="MiaB_methiolase"/>
</dbReference>
<dbReference type="PROSITE" id="PS51449">
    <property type="entry name" value="MTTASE_N"/>
    <property type="match status" value="1"/>
</dbReference>
<dbReference type="SUPFAM" id="SSF102114">
    <property type="entry name" value="Radical SAM enzymes"/>
    <property type="match status" value="1"/>
</dbReference>
<dbReference type="GO" id="GO:0005829">
    <property type="term" value="C:cytosol"/>
    <property type="evidence" value="ECO:0007669"/>
    <property type="project" value="TreeGrafter"/>
</dbReference>
<comment type="subcellular location">
    <subcellularLocation>
        <location evidence="11">Cytoplasm</location>
    </subcellularLocation>
</comment>
<dbReference type="Pfam" id="PF01938">
    <property type="entry name" value="TRAM"/>
    <property type="match status" value="1"/>
</dbReference>
<evidence type="ECO:0000256" key="2">
    <source>
        <dbReference type="ARBA" id="ARBA00022485"/>
    </source>
</evidence>
<keyword evidence="8 11" id="KW-0408">Iron</keyword>
<dbReference type="EC" id="2.8.4.3" evidence="10 11"/>
<dbReference type="InterPro" id="IPR058240">
    <property type="entry name" value="rSAM_sf"/>
</dbReference>
<proteinExistence type="inferred from homology"/>
<dbReference type="SMART" id="SM00729">
    <property type="entry name" value="Elp3"/>
    <property type="match status" value="1"/>
</dbReference>
<feature type="binding site" evidence="11">
    <location>
        <position position="163"/>
    </location>
    <ligand>
        <name>[4Fe-4S] cluster</name>
        <dbReference type="ChEBI" id="CHEBI:49883"/>
        <label>2</label>
        <note>4Fe-4S-S-AdoMet</note>
    </ligand>
</feature>
<dbReference type="AlphaFoldDB" id="A0A8A0RP34"/>
<dbReference type="NCBIfam" id="TIGR01574">
    <property type="entry name" value="miaB-methiolase"/>
    <property type="match status" value="1"/>
</dbReference>
<dbReference type="InterPro" id="IPR007197">
    <property type="entry name" value="rSAM"/>
</dbReference>
<evidence type="ECO:0000256" key="7">
    <source>
        <dbReference type="ARBA" id="ARBA00022723"/>
    </source>
</evidence>
<dbReference type="InterPro" id="IPR020612">
    <property type="entry name" value="Methylthiotransferase_CS"/>
</dbReference>
<dbReference type="InterPro" id="IPR038135">
    <property type="entry name" value="Methylthiotransferase_N_sf"/>
</dbReference>
<dbReference type="CDD" id="cd01335">
    <property type="entry name" value="Radical_SAM"/>
    <property type="match status" value="1"/>
</dbReference>
<dbReference type="PROSITE" id="PS51918">
    <property type="entry name" value="RADICAL_SAM"/>
    <property type="match status" value="1"/>
</dbReference>
<dbReference type="InterPro" id="IPR002792">
    <property type="entry name" value="TRAM_dom"/>
</dbReference>
<dbReference type="InterPro" id="IPR006638">
    <property type="entry name" value="Elp3/MiaA/NifB-like_rSAM"/>
</dbReference>
<dbReference type="GO" id="GO:0035597">
    <property type="term" value="F:tRNA-2-methylthio-N(6)-dimethylallyladenosine(37) synthase activity"/>
    <property type="evidence" value="ECO:0007669"/>
    <property type="project" value="UniProtKB-EC"/>
</dbReference>
<evidence type="ECO:0000256" key="1">
    <source>
        <dbReference type="ARBA" id="ARBA00003234"/>
    </source>
</evidence>
<evidence type="ECO:0000256" key="9">
    <source>
        <dbReference type="ARBA" id="ARBA00023014"/>
    </source>
</evidence>
<evidence type="ECO:0000256" key="8">
    <source>
        <dbReference type="ARBA" id="ARBA00023004"/>
    </source>
</evidence>
<dbReference type="NCBIfam" id="TIGR00089">
    <property type="entry name" value="MiaB/RimO family radical SAM methylthiotransferase"/>
    <property type="match status" value="1"/>
</dbReference>
<dbReference type="PROSITE" id="PS01278">
    <property type="entry name" value="MTTASE_RADICAL"/>
    <property type="match status" value="1"/>
</dbReference>
<keyword evidence="6 11" id="KW-0819">tRNA processing</keyword>
<dbReference type="FunFam" id="3.80.30.20:FF:000001">
    <property type="entry name" value="tRNA-2-methylthio-N(6)-dimethylallyladenosine synthase 2"/>
    <property type="match status" value="1"/>
</dbReference>
<dbReference type="EMBL" id="CP059066">
    <property type="protein sequence ID" value="QSQ10155.1"/>
    <property type="molecule type" value="Genomic_DNA"/>
</dbReference>
<dbReference type="KEGG" id="kme:H0A61_02554"/>
<dbReference type="InterPro" id="IPR023404">
    <property type="entry name" value="rSAM_horseshoe"/>
</dbReference>
<keyword evidence="3 11" id="KW-0963">Cytoplasm</keyword>
<dbReference type="HAMAP" id="MF_01864">
    <property type="entry name" value="tRNA_metthiotr_MiaB"/>
    <property type="match status" value="1"/>
</dbReference>
<comment type="similarity">
    <text evidence="11">Belongs to the methylthiotransferase family. MiaB subfamily.</text>
</comment>
<dbReference type="PANTHER" id="PTHR43020:SF2">
    <property type="entry name" value="MITOCHONDRIAL TRNA METHYLTHIOTRANSFERASE CDK5RAP1"/>
    <property type="match status" value="1"/>
</dbReference>
<feature type="domain" description="TRAM" evidence="12">
    <location>
        <begin position="382"/>
        <end position="445"/>
    </location>
</feature>
<evidence type="ECO:0000256" key="10">
    <source>
        <dbReference type="ARBA" id="ARBA00033765"/>
    </source>
</evidence>
<evidence type="ECO:0000313" key="15">
    <source>
        <dbReference type="EMBL" id="QSQ10155.1"/>
    </source>
</evidence>
<evidence type="ECO:0000259" key="12">
    <source>
        <dbReference type="PROSITE" id="PS50926"/>
    </source>
</evidence>
<evidence type="ECO:0000256" key="11">
    <source>
        <dbReference type="HAMAP-Rule" id="MF_01864"/>
    </source>
</evidence>
<dbReference type="SFLD" id="SFLDG01061">
    <property type="entry name" value="methylthiotransferase"/>
    <property type="match status" value="1"/>
</dbReference>
<keyword evidence="7 11" id="KW-0479">Metal-binding</keyword>
<dbReference type="GO" id="GO:0051539">
    <property type="term" value="F:4 iron, 4 sulfur cluster binding"/>
    <property type="evidence" value="ECO:0007669"/>
    <property type="project" value="UniProtKB-UniRule"/>
</dbReference>
<sequence length="448" mass="51469">MNNKKKPLTYLTFTYGCQMNEHDSEVIAGMLNKLGIKETDDVDSADIIIFNTCCVRQHAEERVFGRIGQLKKLKAKNPNLIIAVGGCMVQQKGMAREIAERFPYVDILFGTHNIHNLPQMIEDVMNSRETVIDIWDREGKIIENLPIKRADNVKAWVPITYGCNNFCSYCIVPYVRGRERSRALEDILREVKSLASEGYREITLLGQNVNSYGKDLKEKLEFADLLYALDSIEGIYRIRFMTSHPKDLSDSLIEAIQKCPSVCEHIHLPLQSGSNKILKLMNRNYTREHFERLVNKIREHIPSCSITTDIIVGFPGETHEDFLDTLDIVKRIEFDSAFTFMFSKRKGTPAADMPGQIDSDTKKDRLHQLMTLQKEITYKKNQELKNKILDVLVEGINETKNGKLIGRTRTNKIVYFEGNRDMIGQIINVRIIEPRTWTLIGEFCGDEK</sequence>
<keyword evidence="9 11" id="KW-0411">Iron-sulfur</keyword>
<name>A0A8A0RP34_9FIRM</name>
<dbReference type="SFLD" id="SFLDS00029">
    <property type="entry name" value="Radical_SAM"/>
    <property type="match status" value="1"/>
</dbReference>
<feature type="binding site" evidence="11">
    <location>
        <position position="53"/>
    </location>
    <ligand>
        <name>[4Fe-4S] cluster</name>
        <dbReference type="ChEBI" id="CHEBI:49883"/>
        <label>1</label>
    </ligand>
</feature>
<feature type="binding site" evidence="11">
    <location>
        <position position="17"/>
    </location>
    <ligand>
        <name>[4Fe-4S] cluster</name>
        <dbReference type="ChEBI" id="CHEBI:49883"/>
        <label>1</label>
    </ligand>
</feature>
<evidence type="ECO:0000259" key="14">
    <source>
        <dbReference type="PROSITE" id="PS51918"/>
    </source>
</evidence>
<evidence type="ECO:0000259" key="13">
    <source>
        <dbReference type="PROSITE" id="PS51449"/>
    </source>
</evidence>
<dbReference type="SFLD" id="SFLDG01082">
    <property type="entry name" value="B12-binding_domain_containing"/>
    <property type="match status" value="1"/>
</dbReference>
<dbReference type="PANTHER" id="PTHR43020">
    <property type="entry name" value="CDK5 REGULATORY SUBUNIT-ASSOCIATED PROTEIN 1"/>
    <property type="match status" value="1"/>
</dbReference>
<dbReference type="Pfam" id="PF04055">
    <property type="entry name" value="Radical_SAM"/>
    <property type="match status" value="1"/>
</dbReference>
<evidence type="ECO:0000256" key="3">
    <source>
        <dbReference type="ARBA" id="ARBA00022490"/>
    </source>
</evidence>
<protein>
    <recommendedName>
        <fullName evidence="10 11">tRNA-2-methylthio-N(6)-dimethylallyladenosine synthase</fullName>
        <ecNumber evidence="10 11">2.8.4.3</ecNumber>
    </recommendedName>
    <alternativeName>
        <fullName evidence="11">(Dimethylallyl)adenosine tRNA methylthiotransferase MiaB</fullName>
    </alternativeName>
    <alternativeName>
        <fullName evidence="11">tRNA-i(6)A37 methylthiotransferase</fullName>
    </alternativeName>
</protein>
<evidence type="ECO:0000256" key="4">
    <source>
        <dbReference type="ARBA" id="ARBA00022679"/>
    </source>
</evidence>
<dbReference type="Gene3D" id="3.40.50.12160">
    <property type="entry name" value="Methylthiotransferase, N-terminal domain"/>
    <property type="match status" value="1"/>
</dbReference>
<gene>
    <name evidence="11 15" type="primary">miaB</name>
    <name evidence="15" type="ORF">H0A61_02554</name>
</gene>
<reference evidence="15" key="1">
    <citation type="submission" date="2020-07" db="EMBL/GenBank/DDBJ databases">
        <title>Koleobacter methoxysyntrophicus gen. nov., sp. nov., a novel anaerobic bacterium isolated from deep subsurface oil field and proposal of Koleobacterales ord. nov. in the phylum Firmicutes.</title>
        <authorList>
            <person name="Sakamoto S."/>
            <person name="Tamaki H."/>
        </authorList>
    </citation>
    <scope>NUCLEOTIDE SEQUENCE</scope>
    <source>
        <strain evidence="15">NRmbB1</strain>
    </source>
</reference>
<feature type="binding site" evidence="11">
    <location>
        <position position="167"/>
    </location>
    <ligand>
        <name>[4Fe-4S] cluster</name>
        <dbReference type="ChEBI" id="CHEBI:49883"/>
        <label>2</label>
        <note>4Fe-4S-S-AdoMet</note>
    </ligand>
</feature>
<feature type="domain" description="MTTase N-terminal" evidence="13">
    <location>
        <begin position="8"/>
        <end position="126"/>
    </location>
</feature>
<dbReference type="GO" id="GO:0046872">
    <property type="term" value="F:metal ion binding"/>
    <property type="evidence" value="ECO:0007669"/>
    <property type="project" value="UniProtKB-KW"/>
</dbReference>
<comment type="catalytic activity">
    <reaction evidence="11">
        <text>N(6)-dimethylallyladenosine(37) in tRNA + (sulfur carrier)-SH + AH2 + 2 S-adenosyl-L-methionine = 2-methylsulfanyl-N(6)-dimethylallyladenosine(37) in tRNA + (sulfur carrier)-H + 5'-deoxyadenosine + L-methionine + A + S-adenosyl-L-homocysteine + 2 H(+)</text>
        <dbReference type="Rhea" id="RHEA:37067"/>
        <dbReference type="Rhea" id="RHEA-COMP:10375"/>
        <dbReference type="Rhea" id="RHEA-COMP:10376"/>
        <dbReference type="Rhea" id="RHEA-COMP:14737"/>
        <dbReference type="Rhea" id="RHEA-COMP:14739"/>
        <dbReference type="ChEBI" id="CHEBI:13193"/>
        <dbReference type="ChEBI" id="CHEBI:15378"/>
        <dbReference type="ChEBI" id="CHEBI:17319"/>
        <dbReference type="ChEBI" id="CHEBI:17499"/>
        <dbReference type="ChEBI" id="CHEBI:29917"/>
        <dbReference type="ChEBI" id="CHEBI:57844"/>
        <dbReference type="ChEBI" id="CHEBI:57856"/>
        <dbReference type="ChEBI" id="CHEBI:59789"/>
        <dbReference type="ChEBI" id="CHEBI:64428"/>
        <dbReference type="ChEBI" id="CHEBI:74415"/>
        <dbReference type="ChEBI" id="CHEBI:74417"/>
        <dbReference type="EC" id="2.8.4.3"/>
    </reaction>
</comment>
<feature type="binding site" evidence="11">
    <location>
        <position position="170"/>
    </location>
    <ligand>
        <name>[4Fe-4S] cluster</name>
        <dbReference type="ChEBI" id="CHEBI:49883"/>
        <label>2</label>
        <note>4Fe-4S-S-AdoMet</note>
    </ligand>
</feature>
<accession>A0A8A0RP34</accession>
<comment type="function">
    <text evidence="1 11">Catalyzes the methylthiolation of N6-(dimethylallyl)adenosine (i(6)A), leading to the formation of 2-methylthio-N6-(dimethylallyl)adenosine (ms(2)i(6)A) at position 37 in tRNAs that read codons beginning with uridine.</text>
</comment>
<keyword evidence="2 11" id="KW-0004">4Fe-4S</keyword>
<keyword evidence="5 11" id="KW-0949">S-adenosyl-L-methionine</keyword>
<comment type="cofactor">
    <cofactor evidence="11">
        <name>[4Fe-4S] cluster</name>
        <dbReference type="ChEBI" id="CHEBI:49883"/>
    </cofactor>
    <text evidence="11">Binds 2 [4Fe-4S] clusters. One cluster is coordinated with 3 cysteines and an exchangeable S-adenosyl-L-methionine.</text>
</comment>
<comment type="subunit">
    <text evidence="11">Monomer.</text>
</comment>
<dbReference type="InterPro" id="IPR005839">
    <property type="entry name" value="Methylthiotransferase"/>
</dbReference>
<organism evidence="15 16">
    <name type="scientific">Koleobacter methoxysyntrophicus</name>
    <dbReference type="NCBI Taxonomy" id="2751313"/>
    <lineage>
        <taxon>Bacteria</taxon>
        <taxon>Bacillati</taxon>
        <taxon>Bacillota</taxon>
        <taxon>Clostridia</taxon>
        <taxon>Koleobacterales</taxon>
        <taxon>Koleobacteraceae</taxon>
        <taxon>Koleobacter</taxon>
    </lineage>
</organism>
<keyword evidence="16" id="KW-1185">Reference proteome</keyword>
<dbReference type="Gene3D" id="3.80.30.20">
    <property type="entry name" value="tm_1862 like domain"/>
    <property type="match status" value="1"/>
</dbReference>
<dbReference type="PROSITE" id="PS50926">
    <property type="entry name" value="TRAM"/>
    <property type="match status" value="1"/>
</dbReference>
<evidence type="ECO:0000313" key="16">
    <source>
        <dbReference type="Proteomes" id="UP000662904"/>
    </source>
</evidence>
<evidence type="ECO:0000256" key="5">
    <source>
        <dbReference type="ARBA" id="ARBA00022691"/>
    </source>
</evidence>
<feature type="binding site" evidence="11">
    <location>
        <position position="87"/>
    </location>
    <ligand>
        <name>[4Fe-4S] cluster</name>
        <dbReference type="ChEBI" id="CHEBI:49883"/>
        <label>1</label>
    </ligand>
</feature>
<dbReference type="SFLD" id="SFLDF00273">
    <property type="entry name" value="(dimethylallyl)adenosine_tRNA"/>
    <property type="match status" value="1"/>
</dbReference>
<dbReference type="FunFam" id="3.40.50.12160:FF:000006">
    <property type="entry name" value="tRNA-2-methylthio-N(6)-dimethylallyladenosine synthase"/>
    <property type="match status" value="1"/>
</dbReference>
<feature type="domain" description="Radical SAM core" evidence="14">
    <location>
        <begin position="149"/>
        <end position="379"/>
    </location>
</feature>
<dbReference type="RefSeq" id="WP_206707471.1">
    <property type="nucleotide sequence ID" value="NZ_CP059066.1"/>
</dbReference>
<dbReference type="Pfam" id="PF00919">
    <property type="entry name" value="UPF0004"/>
    <property type="match status" value="1"/>
</dbReference>
<keyword evidence="4 11" id="KW-0808">Transferase</keyword>
<dbReference type="Proteomes" id="UP000662904">
    <property type="component" value="Chromosome"/>
</dbReference>
<evidence type="ECO:0000256" key="6">
    <source>
        <dbReference type="ARBA" id="ARBA00022694"/>
    </source>
</evidence>